<comment type="caution">
    <text evidence="11">The sequence shown here is derived from an EMBL/GenBank/DDBJ whole genome shotgun (WGS) entry which is preliminary data.</text>
</comment>
<evidence type="ECO:0000256" key="1">
    <source>
        <dbReference type="ARBA" id="ARBA00001798"/>
    </source>
</evidence>
<dbReference type="Gene3D" id="1.20.120.1750">
    <property type="match status" value="1"/>
</dbReference>
<dbReference type="Pfam" id="PF01485">
    <property type="entry name" value="IBR"/>
    <property type="match status" value="1"/>
</dbReference>
<feature type="compositionally biased region" description="Acidic residues" evidence="9">
    <location>
        <begin position="1"/>
        <end position="44"/>
    </location>
</feature>
<dbReference type="Proteomes" id="UP001153365">
    <property type="component" value="Unassembled WGS sequence"/>
</dbReference>
<dbReference type="InterPro" id="IPR048962">
    <property type="entry name" value="ARIH1-like_UBL"/>
</dbReference>
<dbReference type="InterPro" id="IPR045840">
    <property type="entry name" value="Ariadne"/>
</dbReference>
<evidence type="ECO:0000256" key="2">
    <source>
        <dbReference type="ARBA" id="ARBA00012251"/>
    </source>
</evidence>
<feature type="domain" description="RING-type" evidence="10">
    <location>
        <begin position="147"/>
        <end position="386"/>
    </location>
</feature>
<dbReference type="EMBL" id="CALTRL010000043">
    <property type="protein sequence ID" value="CAH7666110.1"/>
    <property type="molecule type" value="Genomic_DNA"/>
</dbReference>
<dbReference type="GO" id="GO:0008270">
    <property type="term" value="F:zinc ion binding"/>
    <property type="evidence" value="ECO:0007669"/>
    <property type="project" value="UniProtKB-KW"/>
</dbReference>
<dbReference type="InterPro" id="IPR002867">
    <property type="entry name" value="IBR_dom"/>
</dbReference>
<dbReference type="Pfam" id="PF22191">
    <property type="entry name" value="IBR_1"/>
    <property type="match status" value="1"/>
</dbReference>
<dbReference type="PROSITE" id="PS51873">
    <property type="entry name" value="TRIAD"/>
    <property type="match status" value="1"/>
</dbReference>
<dbReference type="AlphaFoldDB" id="A0AAV0AE28"/>
<keyword evidence="4" id="KW-0479">Metal-binding</keyword>
<keyword evidence="8" id="KW-0862">Zinc</keyword>
<keyword evidence="5" id="KW-0677">Repeat</keyword>
<keyword evidence="6" id="KW-0863">Zinc-finger</keyword>
<dbReference type="InterPro" id="IPR031127">
    <property type="entry name" value="E3_UB_ligase_RBR"/>
</dbReference>
<keyword evidence="7" id="KW-0833">Ubl conjugation pathway</keyword>
<keyword evidence="3" id="KW-0808">Transferase</keyword>
<proteinExistence type="predicted"/>
<dbReference type="InterPro" id="IPR044066">
    <property type="entry name" value="TRIAD_supradom"/>
</dbReference>
<reference evidence="11" key="1">
    <citation type="submission" date="2022-06" db="EMBL/GenBank/DDBJ databases">
        <authorList>
            <consortium name="SYNGENTA / RWTH Aachen University"/>
        </authorList>
    </citation>
    <scope>NUCLEOTIDE SEQUENCE</scope>
</reference>
<organism evidence="11 12">
    <name type="scientific">Phakopsora pachyrhizi</name>
    <name type="common">Asian soybean rust disease fungus</name>
    <dbReference type="NCBI Taxonomy" id="170000"/>
    <lineage>
        <taxon>Eukaryota</taxon>
        <taxon>Fungi</taxon>
        <taxon>Dikarya</taxon>
        <taxon>Basidiomycota</taxon>
        <taxon>Pucciniomycotina</taxon>
        <taxon>Pucciniomycetes</taxon>
        <taxon>Pucciniales</taxon>
        <taxon>Phakopsoraceae</taxon>
        <taxon>Phakopsora</taxon>
    </lineage>
</organism>
<dbReference type="EC" id="2.3.2.31" evidence="2"/>
<evidence type="ECO:0000259" key="10">
    <source>
        <dbReference type="PROSITE" id="PS51873"/>
    </source>
</evidence>
<keyword evidence="12" id="KW-1185">Reference proteome</keyword>
<evidence type="ECO:0000313" key="12">
    <source>
        <dbReference type="Proteomes" id="UP001153365"/>
    </source>
</evidence>
<evidence type="ECO:0000256" key="3">
    <source>
        <dbReference type="ARBA" id="ARBA00022679"/>
    </source>
</evidence>
<name>A0AAV0AE28_PHAPC</name>
<evidence type="ECO:0000256" key="7">
    <source>
        <dbReference type="ARBA" id="ARBA00022786"/>
    </source>
</evidence>
<dbReference type="PANTHER" id="PTHR11685">
    <property type="entry name" value="RBR FAMILY RING FINGER AND IBR DOMAIN-CONTAINING"/>
    <property type="match status" value="1"/>
</dbReference>
<evidence type="ECO:0000256" key="5">
    <source>
        <dbReference type="ARBA" id="ARBA00022737"/>
    </source>
</evidence>
<dbReference type="GO" id="GO:0016567">
    <property type="term" value="P:protein ubiquitination"/>
    <property type="evidence" value="ECO:0007669"/>
    <property type="project" value="InterPro"/>
</dbReference>
<dbReference type="FunFam" id="1.20.120.1750:FF:000007">
    <property type="entry name" value="RBR-type E3 ubiquitin transferase"/>
    <property type="match status" value="1"/>
</dbReference>
<sequence length="549" mass="63025">MSSDTSDIDMEYDSTCGYEEDEDVLDLDSNDVSSDEDAVDDDGSGFDVLQNTSRTQKPLYQVEYKVLNEAELTERQVKEIEHVAGIIGIETKDAALVLRYFGWNKDLLMEKYMDFPEKVFRDAGVRSDNGEASKLYSGPRRKNCLAQRFVCQICFNDEPNLPTIHLPSCPPLPSTSTSSSQLSTTKHEFCRDCYTQYIQCKIIEGESRTIECMESECKQIVDESTIIDLLSGLEQCRPSGENFLERYQTLLNRTFVDDNPALKFCPAPNCVYAVECHVSKRSLDTVVPSVTCLCGHRFCFGCGLPDHQPCICPIVKMWLQKCEDDSETANWISANTKECPKCHSTIEKNGGCNHMTCKKCKYEFCWVCTGVWSDHGTAWYSCNKFEERADTGKDQQSRSRASLERYLHYYNRFANHEQSLKLDRELHARTERKMEEIQQSSNMSWIEVQFLNKAVETLTVCRTTLKWTYAMAFYLEKNNFTALFEDNQSDLESAVEELSGLLEENITPETIADLRQKVTDRTVYVSKRNEIMLAETARDYQDGRIYWNS</sequence>
<gene>
    <name evidence="11" type="ORF">PPACK8108_LOCUS431</name>
</gene>
<evidence type="ECO:0000256" key="4">
    <source>
        <dbReference type="ARBA" id="ARBA00022723"/>
    </source>
</evidence>
<dbReference type="CDD" id="cd20346">
    <property type="entry name" value="BRcat_RBR_ANKIB1"/>
    <property type="match status" value="1"/>
</dbReference>
<comment type="catalytic activity">
    <reaction evidence="1">
        <text>[E2 ubiquitin-conjugating enzyme]-S-ubiquitinyl-L-cysteine + [acceptor protein]-L-lysine = [E2 ubiquitin-conjugating enzyme]-L-cysteine + [acceptor protein]-N(6)-ubiquitinyl-L-lysine.</text>
        <dbReference type="EC" id="2.3.2.31"/>
    </reaction>
</comment>
<dbReference type="SMART" id="SM00647">
    <property type="entry name" value="IBR"/>
    <property type="match status" value="2"/>
</dbReference>
<dbReference type="GO" id="GO:0061630">
    <property type="term" value="F:ubiquitin protein ligase activity"/>
    <property type="evidence" value="ECO:0007669"/>
    <property type="project" value="UniProtKB-EC"/>
</dbReference>
<evidence type="ECO:0000256" key="8">
    <source>
        <dbReference type="ARBA" id="ARBA00022833"/>
    </source>
</evidence>
<dbReference type="SUPFAM" id="SSF57850">
    <property type="entry name" value="RING/U-box"/>
    <property type="match status" value="3"/>
</dbReference>
<dbReference type="Gene3D" id="3.30.40.10">
    <property type="entry name" value="Zinc/RING finger domain, C3HC4 (zinc finger)"/>
    <property type="match status" value="1"/>
</dbReference>
<evidence type="ECO:0000256" key="6">
    <source>
        <dbReference type="ARBA" id="ARBA00022771"/>
    </source>
</evidence>
<dbReference type="Pfam" id="PF21235">
    <property type="entry name" value="UBA_ARI1"/>
    <property type="match status" value="1"/>
</dbReference>
<dbReference type="InterPro" id="IPR013083">
    <property type="entry name" value="Znf_RING/FYVE/PHD"/>
</dbReference>
<evidence type="ECO:0000313" key="11">
    <source>
        <dbReference type="EMBL" id="CAH7666110.1"/>
    </source>
</evidence>
<evidence type="ECO:0000256" key="9">
    <source>
        <dbReference type="SAM" id="MobiDB-lite"/>
    </source>
</evidence>
<accession>A0AAV0AE28</accession>
<dbReference type="CDD" id="cd20356">
    <property type="entry name" value="Rcat_RBR_HHARI-like"/>
    <property type="match status" value="1"/>
</dbReference>
<feature type="region of interest" description="Disordered" evidence="9">
    <location>
        <begin position="1"/>
        <end position="50"/>
    </location>
</feature>
<protein>
    <recommendedName>
        <fullName evidence="2">RBR-type E3 ubiquitin transferase</fullName>
        <ecNumber evidence="2">2.3.2.31</ecNumber>
    </recommendedName>
</protein>
<dbReference type="Pfam" id="PF19422">
    <property type="entry name" value="Ariadne"/>
    <property type="match status" value="1"/>
</dbReference>